<dbReference type="RefSeq" id="WP_256615575.1">
    <property type="nucleotide sequence ID" value="NZ_JANIBK010000058.1"/>
</dbReference>
<dbReference type="SUPFAM" id="SSF101473">
    <property type="entry name" value="DhaL-like"/>
    <property type="match status" value="1"/>
</dbReference>
<keyword evidence="6" id="KW-1185">Reference proteome</keyword>
<dbReference type="PROSITE" id="PS51480">
    <property type="entry name" value="DHAL"/>
    <property type="match status" value="1"/>
</dbReference>
<proteinExistence type="predicted"/>
<dbReference type="Gene3D" id="1.25.40.340">
    <property type="match status" value="1"/>
</dbReference>
<reference evidence="5 6" key="1">
    <citation type="submission" date="2022-07" db="EMBL/GenBank/DDBJ databases">
        <title>Methylomonas rivi sp. nov., Methylomonas rosea sp. nov., Methylomonas aureus sp. nov. and Methylomonas subterranea sp. nov., four novel methanotrophs isolated from a freshwater creek and the deep terrestrial subsurface.</title>
        <authorList>
            <person name="Abin C."/>
            <person name="Sankaranarayanan K."/>
            <person name="Garner C."/>
            <person name="Sindelar R."/>
            <person name="Kotary K."/>
            <person name="Garner R."/>
            <person name="Barclay S."/>
            <person name="Lawson P."/>
            <person name="Krumholz L."/>
        </authorList>
    </citation>
    <scope>NUCLEOTIDE SEQUENCE [LARGE SCALE GENOMIC DNA]</scope>
    <source>
        <strain evidence="5 6">WSC-6</strain>
    </source>
</reference>
<dbReference type="SMART" id="SM01120">
    <property type="entry name" value="Dak2"/>
    <property type="match status" value="1"/>
</dbReference>
<feature type="transmembrane region" description="Helical" evidence="3">
    <location>
        <begin position="68"/>
        <end position="91"/>
    </location>
</feature>
<dbReference type="InterPro" id="IPR050861">
    <property type="entry name" value="Dihydroxyacetone_Kinase"/>
</dbReference>
<organism evidence="5 6">
    <name type="scientific">Methylomonas rivi</name>
    <dbReference type="NCBI Taxonomy" id="2952226"/>
    <lineage>
        <taxon>Bacteria</taxon>
        <taxon>Pseudomonadati</taxon>
        <taxon>Pseudomonadota</taxon>
        <taxon>Gammaproteobacteria</taxon>
        <taxon>Methylococcales</taxon>
        <taxon>Methylococcaceae</taxon>
        <taxon>Methylomonas</taxon>
    </lineage>
</organism>
<sequence length="211" mass="22268">MPLTPAQFPALIAAISATISQHADSITELDQAIGDGDHVFNLQRGIDALQSHCAEIAALDWPAAWQKIGMTVMAAIGGASGSLYATLFIGLHKNTKDKPADLRTFAEALPLAVEAVKQRGKADVGEKTLLDVWVPVAKTLRRSVAEGKDLNAILDAVCAEAEAGVESTRDMLATKGRASFLGERSKGHIDAGAKTAQLMIAAIARQIRSTE</sequence>
<evidence type="ECO:0000256" key="2">
    <source>
        <dbReference type="ARBA" id="ARBA00022777"/>
    </source>
</evidence>
<dbReference type="PANTHER" id="PTHR28629">
    <property type="entry name" value="TRIOKINASE/FMN CYCLASE"/>
    <property type="match status" value="1"/>
</dbReference>
<comment type="caution">
    <text evidence="5">The sequence shown here is derived from an EMBL/GenBank/DDBJ whole genome shotgun (WGS) entry which is preliminary data.</text>
</comment>
<evidence type="ECO:0000256" key="1">
    <source>
        <dbReference type="ARBA" id="ARBA00022679"/>
    </source>
</evidence>
<name>A0ABT1U5M0_9GAMM</name>
<protein>
    <submittedName>
        <fullName evidence="5">Dihydroxyacetone kinase subunit DhaL</fullName>
    </submittedName>
</protein>
<dbReference type="Proteomes" id="UP001524586">
    <property type="component" value="Unassembled WGS sequence"/>
</dbReference>
<keyword evidence="1" id="KW-0808">Transferase</keyword>
<keyword evidence="3" id="KW-0812">Transmembrane</keyword>
<keyword evidence="3" id="KW-0472">Membrane</keyword>
<keyword evidence="2 5" id="KW-0418">Kinase</keyword>
<dbReference type="InterPro" id="IPR004007">
    <property type="entry name" value="DhaL_dom"/>
</dbReference>
<dbReference type="Pfam" id="PF02734">
    <property type="entry name" value="Dak2"/>
    <property type="match status" value="1"/>
</dbReference>
<evidence type="ECO:0000256" key="3">
    <source>
        <dbReference type="SAM" id="Phobius"/>
    </source>
</evidence>
<dbReference type="GO" id="GO:0016301">
    <property type="term" value="F:kinase activity"/>
    <property type="evidence" value="ECO:0007669"/>
    <property type="project" value="UniProtKB-KW"/>
</dbReference>
<feature type="domain" description="DhaL" evidence="4">
    <location>
        <begin position="6"/>
        <end position="205"/>
    </location>
</feature>
<keyword evidence="3" id="KW-1133">Transmembrane helix</keyword>
<dbReference type="PANTHER" id="PTHR28629:SF4">
    <property type="entry name" value="TRIOKINASE_FMN CYCLASE"/>
    <property type="match status" value="1"/>
</dbReference>
<evidence type="ECO:0000313" key="5">
    <source>
        <dbReference type="EMBL" id="MCQ8129149.1"/>
    </source>
</evidence>
<evidence type="ECO:0000313" key="6">
    <source>
        <dbReference type="Proteomes" id="UP001524586"/>
    </source>
</evidence>
<accession>A0ABT1U5M0</accession>
<evidence type="ECO:0000259" key="4">
    <source>
        <dbReference type="PROSITE" id="PS51480"/>
    </source>
</evidence>
<dbReference type="NCBIfam" id="TIGR02365">
    <property type="entry name" value="dha_L_ycgS"/>
    <property type="match status" value="1"/>
</dbReference>
<dbReference type="InterPro" id="IPR012737">
    <property type="entry name" value="DhaK_L_YcgS"/>
</dbReference>
<dbReference type="InterPro" id="IPR036117">
    <property type="entry name" value="DhaL_dom_sf"/>
</dbReference>
<dbReference type="EMBL" id="JANIBK010000058">
    <property type="protein sequence ID" value="MCQ8129149.1"/>
    <property type="molecule type" value="Genomic_DNA"/>
</dbReference>
<gene>
    <name evidence="5" type="primary">dhaL</name>
    <name evidence="5" type="ORF">NP596_11855</name>
</gene>